<evidence type="ECO:0000256" key="1">
    <source>
        <dbReference type="SAM" id="Coils"/>
    </source>
</evidence>
<proteinExistence type="predicted"/>
<dbReference type="AlphaFoldDB" id="A0A670YHE0"/>
<reference evidence="2" key="2">
    <citation type="submission" date="2025-09" db="UniProtKB">
        <authorList>
            <consortium name="Ensembl"/>
        </authorList>
    </citation>
    <scope>IDENTIFICATION</scope>
</reference>
<dbReference type="PANTHER" id="PTHR47115">
    <property type="entry name" value="COILED-COIL DOMAIN-CONTAINING PROTEIN 183"/>
    <property type="match status" value="1"/>
</dbReference>
<keyword evidence="1" id="KW-0175">Coiled coil</keyword>
<reference evidence="2" key="1">
    <citation type="submission" date="2025-08" db="UniProtKB">
        <authorList>
            <consortium name="Ensembl"/>
        </authorList>
    </citation>
    <scope>IDENTIFICATION</scope>
</reference>
<name>A0A670YHE0_PSETE</name>
<keyword evidence="3" id="KW-1185">Reference proteome</keyword>
<feature type="coiled-coil region" evidence="1">
    <location>
        <begin position="101"/>
        <end position="128"/>
    </location>
</feature>
<evidence type="ECO:0000313" key="3">
    <source>
        <dbReference type="Proteomes" id="UP000472273"/>
    </source>
</evidence>
<sequence>MNAHNILLYEVKRRGNRLEELQRILQGLIDLEMASPELQLQLQTIRQLENNIEKMQVNIMTAEKVHILYVKMVGVLRGELSQLPFVLEDLEHRVATYQTELQGVDLMAKDMQEAMEAAKEDMANAESELIAEKKFRENSLSIQKKQIERIRAKDPIERHRRMQIQRDMDFPVLMMREGTRGKYADVPPATALLARHGRHSWTGLLFCSSRGEAGGFQGPDRVPGSGDQRGGESQKCRAVLPSLGYRWALHGPEEI</sequence>
<dbReference type="Proteomes" id="UP000472273">
    <property type="component" value="Unplaced"/>
</dbReference>
<dbReference type="PANTHER" id="PTHR47115:SF1">
    <property type="entry name" value="COILED-COIL DOMAIN-CONTAINING PROTEIN 183"/>
    <property type="match status" value="1"/>
</dbReference>
<dbReference type="Ensembl" id="ENSPTXT00000011718.1">
    <property type="protein sequence ID" value="ENSPTXP00000011350.1"/>
    <property type="gene ID" value="ENSPTXG00000008005.1"/>
</dbReference>
<accession>A0A670YHE0</accession>
<evidence type="ECO:0000313" key="2">
    <source>
        <dbReference type="Ensembl" id="ENSPTXP00000011350.1"/>
    </source>
</evidence>
<protein>
    <submittedName>
        <fullName evidence="2">Uncharacterized protein</fullName>
    </submittedName>
</protein>
<feature type="coiled-coil region" evidence="1">
    <location>
        <begin position="38"/>
        <end position="65"/>
    </location>
</feature>
<dbReference type="InterPro" id="IPR043247">
    <property type="entry name" value="CCDC183"/>
</dbReference>
<organism evidence="2 3">
    <name type="scientific">Pseudonaja textilis</name>
    <name type="common">Eastern brown snake</name>
    <dbReference type="NCBI Taxonomy" id="8673"/>
    <lineage>
        <taxon>Eukaryota</taxon>
        <taxon>Metazoa</taxon>
        <taxon>Chordata</taxon>
        <taxon>Craniata</taxon>
        <taxon>Vertebrata</taxon>
        <taxon>Euteleostomi</taxon>
        <taxon>Lepidosauria</taxon>
        <taxon>Squamata</taxon>
        <taxon>Bifurcata</taxon>
        <taxon>Unidentata</taxon>
        <taxon>Episquamata</taxon>
        <taxon>Toxicofera</taxon>
        <taxon>Serpentes</taxon>
        <taxon>Colubroidea</taxon>
        <taxon>Elapidae</taxon>
        <taxon>Hydrophiinae</taxon>
        <taxon>Pseudonaja</taxon>
    </lineage>
</organism>
<gene>
    <name evidence="2" type="primary">CCDC183</name>
</gene>
<dbReference type="GeneTree" id="ENSGT00960000187204"/>